<dbReference type="Gene3D" id="3.40.50.720">
    <property type="entry name" value="NAD(P)-binding Rossmann-like Domain"/>
    <property type="match status" value="1"/>
</dbReference>
<dbReference type="SMART" id="SM00355">
    <property type="entry name" value="ZnF_C2H2"/>
    <property type="match status" value="2"/>
</dbReference>
<sequence length="505" mass="56154">MNSEDEFEEISRFLDQESGSILTNVAQDLIQESYGTCWTSEADFFHEFGSLQSYPETSLQYEVDYAIHEQIQNGPAQMEMVHDWSSLNIPINNYSEVEMLPEGIPEVVEETENVEAAERELIPSQSNPSMDPVANPPKLPSRRFDCSDCGSSYSRKSDLTRHKKEKHSKDSLDMTEFFCPYCLDRFGRRQNCIRHLKRCDLKMSLKGKVALVTGASRGIGKGIAVEIGAEGATVYVTGRKPGQAVKLETSTTLSEVADEITKRGGKGIAVYVDHSDPEDVKKLFERIDKEQNGQLDILVNNAYSAVPFLMGNIGTKFYEFKQNPEEVWDIVNNVGLRNHYVCSTYAARLMVKNKKGLIVLIGSLGGLRHLFNVAYGVGKDAVDRLAADLAVELQGTGVNCVSVWPGEVRTEYIDVNVVQKQTGETADAFAAGEDIGYSGRAIAKLATDPDVAKYHGKIVLSTELAEKYGVRDLEGKIPQPIYLEERRNYANTINKIRTAGIKYDS</sequence>
<keyword evidence="1" id="KW-0479">Metal-binding</keyword>
<name>A0A7I8X564_BURXY</name>
<dbReference type="InterPro" id="IPR013087">
    <property type="entry name" value="Znf_C2H2_type"/>
</dbReference>
<dbReference type="GO" id="GO:0008270">
    <property type="term" value="F:zinc ion binding"/>
    <property type="evidence" value="ECO:0007669"/>
    <property type="project" value="UniProtKB-KW"/>
</dbReference>
<keyword evidence="1" id="KW-0862">Zinc</keyword>
<evidence type="ECO:0000256" key="2">
    <source>
        <dbReference type="SAM" id="MobiDB-lite"/>
    </source>
</evidence>
<proteinExistence type="predicted"/>
<dbReference type="InterPro" id="IPR036236">
    <property type="entry name" value="Znf_C2H2_sf"/>
</dbReference>
<evidence type="ECO:0000256" key="1">
    <source>
        <dbReference type="PROSITE-ProRule" id="PRU00042"/>
    </source>
</evidence>
<evidence type="ECO:0000313" key="4">
    <source>
        <dbReference type="EMBL" id="CAD5231354.1"/>
    </source>
</evidence>
<dbReference type="AlphaFoldDB" id="A0A7I8X564"/>
<dbReference type="PROSITE" id="PS50157">
    <property type="entry name" value="ZINC_FINGER_C2H2_2"/>
    <property type="match status" value="1"/>
</dbReference>
<evidence type="ECO:0000313" key="5">
    <source>
        <dbReference type="Proteomes" id="UP000659654"/>
    </source>
</evidence>
<dbReference type="EMBL" id="CAJFCV020000005">
    <property type="protein sequence ID" value="CAG9122484.1"/>
    <property type="molecule type" value="Genomic_DNA"/>
</dbReference>
<reference evidence="4" key="1">
    <citation type="submission" date="2020-09" db="EMBL/GenBank/DDBJ databases">
        <authorList>
            <person name="Kikuchi T."/>
        </authorList>
    </citation>
    <scope>NUCLEOTIDE SEQUENCE</scope>
    <source>
        <strain evidence="4">Ka4C1</strain>
    </source>
</reference>
<dbReference type="PROSITE" id="PS00028">
    <property type="entry name" value="ZINC_FINGER_C2H2_1"/>
    <property type="match status" value="1"/>
</dbReference>
<dbReference type="PRINTS" id="PR00081">
    <property type="entry name" value="GDHRDH"/>
</dbReference>
<dbReference type="Proteomes" id="UP000659654">
    <property type="component" value="Unassembled WGS sequence"/>
</dbReference>
<evidence type="ECO:0000259" key="3">
    <source>
        <dbReference type="PROSITE" id="PS50157"/>
    </source>
</evidence>
<keyword evidence="5" id="KW-1185">Reference proteome</keyword>
<dbReference type="InterPro" id="IPR036291">
    <property type="entry name" value="NAD(P)-bd_dom_sf"/>
</dbReference>
<feature type="domain" description="C2H2-type" evidence="3">
    <location>
        <begin position="144"/>
        <end position="172"/>
    </location>
</feature>
<dbReference type="SMR" id="A0A7I8X564"/>
<organism evidence="4 5">
    <name type="scientific">Bursaphelenchus xylophilus</name>
    <name type="common">Pinewood nematode worm</name>
    <name type="synonym">Aphelenchoides xylophilus</name>
    <dbReference type="NCBI Taxonomy" id="6326"/>
    <lineage>
        <taxon>Eukaryota</taxon>
        <taxon>Metazoa</taxon>
        <taxon>Ecdysozoa</taxon>
        <taxon>Nematoda</taxon>
        <taxon>Chromadorea</taxon>
        <taxon>Rhabditida</taxon>
        <taxon>Tylenchina</taxon>
        <taxon>Tylenchomorpha</taxon>
        <taxon>Aphelenchoidea</taxon>
        <taxon>Aphelenchoididae</taxon>
        <taxon>Bursaphelenchus</taxon>
    </lineage>
</organism>
<dbReference type="InterPro" id="IPR002347">
    <property type="entry name" value="SDR_fam"/>
</dbReference>
<protein>
    <submittedName>
        <fullName evidence="4">(pine wood nematode) hypothetical protein</fullName>
    </submittedName>
</protein>
<dbReference type="EMBL" id="CAJFDI010000005">
    <property type="protein sequence ID" value="CAD5231354.1"/>
    <property type="molecule type" value="Genomic_DNA"/>
</dbReference>
<accession>A0A7I8X564</accession>
<feature type="region of interest" description="Disordered" evidence="2">
    <location>
        <begin position="121"/>
        <end position="142"/>
    </location>
</feature>
<dbReference type="Proteomes" id="UP000582659">
    <property type="component" value="Unassembled WGS sequence"/>
</dbReference>
<dbReference type="PANTHER" id="PTHR44147">
    <property type="entry name" value="DEHYDROGENASE/REDUCTASE SDR FAMILY MEMBER 1"/>
    <property type="match status" value="1"/>
</dbReference>
<dbReference type="PANTHER" id="PTHR44147:SF2">
    <property type="entry name" value="DEHYDROGENASE_REDUCTASE SDR FAMILY MEMBER 1"/>
    <property type="match status" value="1"/>
</dbReference>
<gene>
    <name evidence="4" type="ORF">BXYJ_LOCUS11450</name>
</gene>
<dbReference type="OrthoDB" id="1933717at2759"/>
<dbReference type="SUPFAM" id="SSF57667">
    <property type="entry name" value="beta-beta-alpha zinc fingers"/>
    <property type="match status" value="1"/>
</dbReference>
<dbReference type="SUPFAM" id="SSF51735">
    <property type="entry name" value="NAD(P)-binding Rossmann-fold domains"/>
    <property type="match status" value="1"/>
</dbReference>
<dbReference type="Pfam" id="PF00106">
    <property type="entry name" value="adh_short"/>
    <property type="match status" value="1"/>
</dbReference>
<comment type="caution">
    <text evidence="4">The sequence shown here is derived from an EMBL/GenBank/DDBJ whole genome shotgun (WGS) entry which is preliminary data.</text>
</comment>
<keyword evidence="1" id="KW-0863">Zinc-finger</keyword>
<dbReference type="Gene3D" id="3.30.160.60">
    <property type="entry name" value="Classic Zinc Finger"/>
    <property type="match status" value="1"/>
</dbReference>